<keyword evidence="3" id="KW-0813">Transport</keyword>
<keyword evidence="5" id="KW-0997">Cell inner membrane</keyword>
<keyword evidence="10" id="KW-0406">Ion transport</keyword>
<dbReference type="InterPro" id="IPR003445">
    <property type="entry name" value="Cat_transpt"/>
</dbReference>
<sequence>MNWSLIANLNGYVLICLGLLMVLPTICSLIYKEDVVYDFLITIAICLVVGFGLSKIKRSRRDFFARDGMIAVGLCWITASLFGGLPYFISQEIPSYVDCFFEAVSGFTTTGSSIVPDVTALSKGILFWRSFTHWIGGMGILVFIQAFIPKANERSMHIIRAESPGPIIGKLVPRIQQTAAILYSMYMGLTILCIVFLLVGGMPLFDTLCYTFGTAGTGGFSISPLSVGEYNNLYYEIVITVFMLLFGINFNLYYFLLLKKFKSVFKSEELRTYLFIVFASMILIALNISKMYGGFFEGLRYSSFQVATIISTTGYATTDFNLWPMFSKSILLCLMVVGACAGSTAGGIKVSRFLIILKKIKLDIQRLIHPQKVSAITMDGKIVDEVTVQQILTFFGCFILILLSCILLVSLDNLDFETTISSVFTCIGNVGPAFGLAGPMGNFAMYSDLSKIVLSVAMLVGRLEIYPILIFLFPLFKIPDLVNPKKFYKHSN</sequence>
<evidence type="ECO:0000256" key="12">
    <source>
        <dbReference type="SAM" id="Phobius"/>
    </source>
</evidence>
<evidence type="ECO:0000256" key="1">
    <source>
        <dbReference type="ARBA" id="ARBA00004429"/>
    </source>
</evidence>
<evidence type="ECO:0000256" key="10">
    <source>
        <dbReference type="ARBA" id="ARBA00023065"/>
    </source>
</evidence>
<feature type="transmembrane region" description="Helical" evidence="12">
    <location>
        <begin position="131"/>
        <end position="148"/>
    </location>
</feature>
<feature type="transmembrane region" description="Helical" evidence="12">
    <location>
        <begin position="391"/>
        <end position="411"/>
    </location>
</feature>
<proteinExistence type="inferred from homology"/>
<evidence type="ECO:0000256" key="3">
    <source>
        <dbReference type="ARBA" id="ARBA00022448"/>
    </source>
</evidence>
<keyword evidence="6" id="KW-0633">Potassium transport</keyword>
<evidence type="ECO:0000256" key="2">
    <source>
        <dbReference type="ARBA" id="ARBA00009137"/>
    </source>
</evidence>
<keyword evidence="9 12" id="KW-1133">Transmembrane helix</keyword>
<dbReference type="Proteomes" id="UP000775500">
    <property type="component" value="Unassembled WGS sequence"/>
</dbReference>
<comment type="similarity">
    <text evidence="2">Belongs to the TrkH potassium transport family.</text>
</comment>
<evidence type="ECO:0000256" key="11">
    <source>
        <dbReference type="ARBA" id="ARBA00023136"/>
    </source>
</evidence>
<dbReference type="Pfam" id="PF02386">
    <property type="entry name" value="TrkH"/>
    <property type="match status" value="2"/>
</dbReference>
<accession>A0ABS2FP97</accession>
<feature type="transmembrane region" description="Helical" evidence="12">
    <location>
        <begin position="68"/>
        <end position="89"/>
    </location>
</feature>
<keyword evidence="14" id="KW-1185">Reference proteome</keyword>
<feature type="transmembrane region" description="Helical" evidence="12">
    <location>
        <begin position="12"/>
        <end position="31"/>
    </location>
</feature>
<evidence type="ECO:0000256" key="5">
    <source>
        <dbReference type="ARBA" id="ARBA00022519"/>
    </source>
</evidence>
<dbReference type="PANTHER" id="PTHR32024">
    <property type="entry name" value="TRK SYSTEM POTASSIUM UPTAKE PROTEIN TRKG-RELATED"/>
    <property type="match status" value="1"/>
</dbReference>
<gene>
    <name evidence="13" type="ORF">H5982_03670</name>
</gene>
<dbReference type="PANTHER" id="PTHR32024:SF2">
    <property type="entry name" value="TRK SYSTEM POTASSIUM UPTAKE PROTEIN TRKG-RELATED"/>
    <property type="match status" value="1"/>
</dbReference>
<reference evidence="13 14" key="1">
    <citation type="journal article" date="2021" name="Sci. Rep.">
        <title>The distribution of antibiotic resistance genes in chicken gut microbiota commensals.</title>
        <authorList>
            <person name="Juricova H."/>
            <person name="Matiasovicova J."/>
            <person name="Kubasova T."/>
            <person name="Cejkova D."/>
            <person name="Rychlik I."/>
        </authorList>
    </citation>
    <scope>NUCLEOTIDE SEQUENCE [LARGE SCALE GENOMIC DNA]</scope>
    <source>
        <strain evidence="13 14">An423</strain>
    </source>
</reference>
<protein>
    <submittedName>
        <fullName evidence="13">TrkH family potassium uptake protein</fullName>
    </submittedName>
</protein>
<evidence type="ECO:0000256" key="4">
    <source>
        <dbReference type="ARBA" id="ARBA00022475"/>
    </source>
</evidence>
<dbReference type="InterPro" id="IPR004772">
    <property type="entry name" value="TrkH"/>
</dbReference>
<keyword evidence="11 12" id="KW-0472">Membrane</keyword>
<feature type="transmembrane region" description="Helical" evidence="12">
    <location>
        <begin position="452"/>
        <end position="476"/>
    </location>
</feature>
<dbReference type="PIRSF" id="PIRSF006247">
    <property type="entry name" value="TrkH"/>
    <property type="match status" value="1"/>
</dbReference>
<evidence type="ECO:0000256" key="6">
    <source>
        <dbReference type="ARBA" id="ARBA00022538"/>
    </source>
</evidence>
<comment type="subcellular location">
    <subcellularLocation>
        <location evidence="1">Cell inner membrane</location>
        <topology evidence="1">Multi-pass membrane protein</topology>
    </subcellularLocation>
</comment>
<keyword evidence="4" id="KW-1003">Cell membrane</keyword>
<feature type="transmembrane region" description="Helical" evidence="12">
    <location>
        <begin position="37"/>
        <end position="56"/>
    </location>
</feature>
<evidence type="ECO:0000256" key="8">
    <source>
        <dbReference type="ARBA" id="ARBA00022958"/>
    </source>
</evidence>
<evidence type="ECO:0000256" key="9">
    <source>
        <dbReference type="ARBA" id="ARBA00022989"/>
    </source>
</evidence>
<feature type="transmembrane region" description="Helical" evidence="12">
    <location>
        <begin position="329"/>
        <end position="351"/>
    </location>
</feature>
<organism evidence="13 14">
    <name type="scientific">Faecalicoccus acidiformans</name>
    <dbReference type="NCBI Taxonomy" id="915173"/>
    <lineage>
        <taxon>Bacteria</taxon>
        <taxon>Bacillati</taxon>
        <taxon>Bacillota</taxon>
        <taxon>Erysipelotrichia</taxon>
        <taxon>Erysipelotrichales</taxon>
        <taxon>Erysipelotrichaceae</taxon>
        <taxon>Faecalicoccus</taxon>
    </lineage>
</organism>
<feature type="transmembrane region" description="Helical" evidence="12">
    <location>
        <begin position="180"/>
        <end position="205"/>
    </location>
</feature>
<comment type="caution">
    <text evidence="13">The sequence shown here is derived from an EMBL/GenBank/DDBJ whole genome shotgun (WGS) entry which is preliminary data.</text>
</comment>
<name>A0ABS2FP97_9FIRM</name>
<keyword evidence="7 12" id="KW-0812">Transmembrane</keyword>
<dbReference type="EMBL" id="JACJLU010000003">
    <property type="protein sequence ID" value="MBM6831209.1"/>
    <property type="molecule type" value="Genomic_DNA"/>
</dbReference>
<feature type="transmembrane region" description="Helical" evidence="12">
    <location>
        <begin position="233"/>
        <end position="258"/>
    </location>
</feature>
<feature type="transmembrane region" description="Helical" evidence="12">
    <location>
        <begin position="270"/>
        <end position="289"/>
    </location>
</feature>
<keyword evidence="8" id="KW-0630">Potassium</keyword>
<evidence type="ECO:0000313" key="13">
    <source>
        <dbReference type="EMBL" id="MBM6831209.1"/>
    </source>
</evidence>
<evidence type="ECO:0000256" key="7">
    <source>
        <dbReference type="ARBA" id="ARBA00022692"/>
    </source>
</evidence>
<evidence type="ECO:0000313" key="14">
    <source>
        <dbReference type="Proteomes" id="UP000775500"/>
    </source>
</evidence>